<feature type="repeat" description="TPR" evidence="3">
    <location>
        <begin position="133"/>
        <end position="166"/>
    </location>
</feature>
<dbReference type="HOGENOM" id="CLU_079829_1_0_5"/>
<dbReference type="PROSITE" id="PS50005">
    <property type="entry name" value="TPR"/>
    <property type="match status" value="2"/>
</dbReference>
<feature type="repeat" description="TPR" evidence="3">
    <location>
        <begin position="99"/>
        <end position="132"/>
    </location>
</feature>
<dbReference type="Pfam" id="PF13174">
    <property type="entry name" value="TPR_6"/>
    <property type="match status" value="1"/>
</dbReference>
<dbReference type="SUPFAM" id="SSF48452">
    <property type="entry name" value="TPR-like"/>
    <property type="match status" value="1"/>
</dbReference>
<proteinExistence type="predicted"/>
<keyword evidence="4" id="KW-0732">Signal</keyword>
<gene>
    <name evidence="5" type="ordered locus">Hbal_2940</name>
</gene>
<evidence type="ECO:0000256" key="1">
    <source>
        <dbReference type="ARBA" id="ARBA00022737"/>
    </source>
</evidence>
<accession>C6XR78</accession>
<dbReference type="eggNOG" id="COG0457">
    <property type="taxonomic scope" value="Bacteria"/>
</dbReference>
<name>C6XR78_HIRBI</name>
<protein>
    <submittedName>
        <fullName evidence="5">TPR repeat-containing protein</fullName>
    </submittedName>
</protein>
<dbReference type="InterPro" id="IPR011990">
    <property type="entry name" value="TPR-like_helical_dom_sf"/>
</dbReference>
<dbReference type="SMART" id="SM00028">
    <property type="entry name" value="TPR"/>
    <property type="match status" value="3"/>
</dbReference>
<feature type="chain" id="PRO_5002971643" evidence="4">
    <location>
        <begin position="24"/>
        <end position="185"/>
    </location>
</feature>
<keyword evidence="1" id="KW-0677">Repeat</keyword>
<keyword evidence="6" id="KW-1185">Reference proteome</keyword>
<keyword evidence="2 3" id="KW-0802">TPR repeat</keyword>
<dbReference type="Pfam" id="PF00515">
    <property type="entry name" value="TPR_1"/>
    <property type="match status" value="1"/>
</dbReference>
<dbReference type="InterPro" id="IPR019734">
    <property type="entry name" value="TPR_rpt"/>
</dbReference>
<reference evidence="6" key="1">
    <citation type="journal article" date="2011" name="J. Bacteriol.">
        <title>Genome sequences of eight morphologically diverse alphaproteobacteria.</title>
        <authorList>
            <consortium name="US DOE Joint Genome Institute"/>
            <person name="Brown P.J."/>
            <person name="Kysela D.T."/>
            <person name="Buechlein A."/>
            <person name="Hemmerich C."/>
            <person name="Brun Y.V."/>
        </authorList>
    </citation>
    <scope>NUCLEOTIDE SEQUENCE [LARGE SCALE GENOMIC DNA]</scope>
    <source>
        <strain evidence="6">ATCC 49814 / DSM 5838 / IFAM 1418</strain>
    </source>
</reference>
<dbReference type="STRING" id="582402.Hbal_2940"/>
<evidence type="ECO:0000256" key="3">
    <source>
        <dbReference type="PROSITE-ProRule" id="PRU00339"/>
    </source>
</evidence>
<dbReference type="AlphaFoldDB" id="C6XR78"/>
<dbReference type="PANTHER" id="PTHR44858">
    <property type="entry name" value="TETRATRICOPEPTIDE REPEAT PROTEIN 6"/>
    <property type="match status" value="1"/>
</dbReference>
<dbReference type="PROSITE" id="PS50293">
    <property type="entry name" value="TPR_REGION"/>
    <property type="match status" value="1"/>
</dbReference>
<dbReference type="KEGG" id="hba:Hbal_2940"/>
<dbReference type="OrthoDB" id="9815010at2"/>
<sequence>MRLAKSLFCTLVLWISLPLSGLADSPIGPAQKLLDKLAVAKTEHEANYLYEDIIAAWLNSGGPTVDILMERGIDAHSQDNLALARDMFDRVILIEPDIAEAWYRRGVVFYLDGKYDQAILDFEQALELEPRHFEAWLGLAAIFEAVEHREAALNAYRQVLKLFPHSRHAKQSVARLEPLIEGRAL</sequence>
<dbReference type="EMBL" id="CP001678">
    <property type="protein sequence ID" value="ACT60609.1"/>
    <property type="molecule type" value="Genomic_DNA"/>
</dbReference>
<evidence type="ECO:0000256" key="4">
    <source>
        <dbReference type="SAM" id="SignalP"/>
    </source>
</evidence>
<evidence type="ECO:0000313" key="6">
    <source>
        <dbReference type="Proteomes" id="UP000002745"/>
    </source>
</evidence>
<dbReference type="PANTHER" id="PTHR44858:SF1">
    <property type="entry name" value="UDP-N-ACETYLGLUCOSAMINE--PEPTIDE N-ACETYLGLUCOSAMINYLTRANSFERASE SPINDLY-RELATED"/>
    <property type="match status" value="1"/>
</dbReference>
<evidence type="ECO:0000313" key="5">
    <source>
        <dbReference type="EMBL" id="ACT60609.1"/>
    </source>
</evidence>
<organism evidence="5 6">
    <name type="scientific">Hirschia baltica (strain ATCC 49814 / DSM 5838 / IFAM 1418)</name>
    <dbReference type="NCBI Taxonomy" id="582402"/>
    <lineage>
        <taxon>Bacteria</taxon>
        <taxon>Pseudomonadati</taxon>
        <taxon>Pseudomonadota</taxon>
        <taxon>Alphaproteobacteria</taxon>
        <taxon>Hyphomonadales</taxon>
        <taxon>Hyphomonadaceae</taxon>
        <taxon>Hirschia</taxon>
    </lineage>
</organism>
<dbReference type="Proteomes" id="UP000002745">
    <property type="component" value="Chromosome"/>
</dbReference>
<evidence type="ECO:0000256" key="2">
    <source>
        <dbReference type="ARBA" id="ARBA00022803"/>
    </source>
</evidence>
<feature type="signal peptide" evidence="4">
    <location>
        <begin position="1"/>
        <end position="23"/>
    </location>
</feature>
<dbReference type="Gene3D" id="1.25.40.10">
    <property type="entry name" value="Tetratricopeptide repeat domain"/>
    <property type="match status" value="1"/>
</dbReference>
<dbReference type="InterPro" id="IPR050498">
    <property type="entry name" value="Ycf3"/>
</dbReference>